<protein>
    <submittedName>
        <fullName evidence="5">Unannotated protein</fullName>
    </submittedName>
</protein>
<name>A0A6J7EH85_9ZZZZ</name>
<reference evidence="5" key="1">
    <citation type="submission" date="2020-05" db="EMBL/GenBank/DDBJ databases">
        <authorList>
            <person name="Chiriac C."/>
            <person name="Salcher M."/>
            <person name="Ghai R."/>
            <person name="Kavagutti S V."/>
        </authorList>
    </citation>
    <scope>NUCLEOTIDE SEQUENCE</scope>
</reference>
<evidence type="ECO:0000313" key="5">
    <source>
        <dbReference type="EMBL" id="CAB4879013.1"/>
    </source>
</evidence>
<dbReference type="PANTHER" id="PTHR30302:SF1">
    <property type="entry name" value="HYDROGENASE 2 MATURATION PROTEASE"/>
    <property type="match status" value="1"/>
</dbReference>
<evidence type="ECO:0000256" key="2">
    <source>
        <dbReference type="ARBA" id="ARBA00022670"/>
    </source>
</evidence>
<dbReference type="GO" id="GO:0016485">
    <property type="term" value="P:protein processing"/>
    <property type="evidence" value="ECO:0007669"/>
    <property type="project" value="TreeGrafter"/>
</dbReference>
<evidence type="ECO:0000256" key="4">
    <source>
        <dbReference type="ARBA" id="ARBA00022801"/>
    </source>
</evidence>
<dbReference type="GO" id="GO:0004190">
    <property type="term" value="F:aspartic-type endopeptidase activity"/>
    <property type="evidence" value="ECO:0007669"/>
    <property type="project" value="UniProtKB-KW"/>
</dbReference>
<dbReference type="NCBIfam" id="TIGR00072">
    <property type="entry name" value="hydrog_prot"/>
    <property type="match status" value="1"/>
</dbReference>
<dbReference type="AlphaFoldDB" id="A0A6J7EH85"/>
<evidence type="ECO:0000256" key="1">
    <source>
        <dbReference type="ARBA" id="ARBA00006814"/>
    </source>
</evidence>
<dbReference type="PRINTS" id="PR00446">
    <property type="entry name" value="HYDRGNUPTAKE"/>
</dbReference>
<dbReference type="EMBL" id="CAFBLP010000028">
    <property type="protein sequence ID" value="CAB4879013.1"/>
    <property type="molecule type" value="Genomic_DNA"/>
</dbReference>
<gene>
    <name evidence="5" type="ORF">UFOPK3376_01320</name>
</gene>
<keyword evidence="2" id="KW-0645">Protease</keyword>
<dbReference type="Pfam" id="PF01750">
    <property type="entry name" value="HycI"/>
    <property type="match status" value="1"/>
</dbReference>
<keyword evidence="3" id="KW-0064">Aspartyl protease</keyword>
<comment type="similarity">
    <text evidence="1">Belongs to the peptidase A31 family.</text>
</comment>
<dbReference type="CDD" id="cd00518">
    <property type="entry name" value="H2MP"/>
    <property type="match status" value="1"/>
</dbReference>
<accession>A0A6J7EH85</accession>
<dbReference type="SUPFAM" id="SSF53163">
    <property type="entry name" value="HybD-like"/>
    <property type="match status" value="1"/>
</dbReference>
<evidence type="ECO:0000256" key="3">
    <source>
        <dbReference type="ARBA" id="ARBA00022750"/>
    </source>
</evidence>
<organism evidence="5">
    <name type="scientific">freshwater metagenome</name>
    <dbReference type="NCBI Taxonomy" id="449393"/>
    <lineage>
        <taxon>unclassified sequences</taxon>
        <taxon>metagenomes</taxon>
        <taxon>ecological metagenomes</taxon>
    </lineage>
</organism>
<dbReference type="PANTHER" id="PTHR30302">
    <property type="entry name" value="HYDROGENASE 1 MATURATION PROTEASE"/>
    <property type="match status" value="1"/>
</dbReference>
<dbReference type="Gene3D" id="3.40.50.1450">
    <property type="entry name" value="HybD-like"/>
    <property type="match status" value="1"/>
</dbReference>
<keyword evidence="4" id="KW-0378">Hydrolase</keyword>
<dbReference type="InterPro" id="IPR000671">
    <property type="entry name" value="Peptidase_A31"/>
</dbReference>
<sequence>MNARDPMGRHTVAPITVIGIGNPYRHDDAAGQVVLAALQTRFAGDARVRLVELDGEPVRMIQSWEGSTRVFIVDAVRSGHEPGTIHRCQADHLTGVAADGVTLGGGHLLGLGEAIDLARALHHLPPALEVLGIEGACFEMGEGLTDAVASACRIVAARLMTEIDRVLAAR</sequence>
<dbReference type="GO" id="GO:0008047">
    <property type="term" value="F:enzyme activator activity"/>
    <property type="evidence" value="ECO:0007669"/>
    <property type="project" value="InterPro"/>
</dbReference>
<dbReference type="InterPro" id="IPR023430">
    <property type="entry name" value="Pept_HybD-like_dom_sf"/>
</dbReference>
<proteinExistence type="inferred from homology"/>